<dbReference type="AlphaFoldDB" id="A0AAN0T431"/>
<dbReference type="Proteomes" id="UP000032024">
    <property type="component" value="Chromosome"/>
</dbReference>
<evidence type="ECO:0000313" key="2">
    <source>
        <dbReference type="Proteomes" id="UP000032024"/>
    </source>
</evidence>
<evidence type="ECO:0000313" key="1">
    <source>
        <dbReference type="EMBL" id="AJO21683.1"/>
    </source>
</evidence>
<gene>
    <name evidence="1" type="ORF">SB48_HM08orf01365</name>
</gene>
<accession>A0AAN0T431</accession>
<keyword evidence="2" id="KW-1185">Reference proteome</keyword>
<reference evidence="2" key="1">
    <citation type="submission" date="2015-01" db="EMBL/GenBank/DDBJ databases">
        <title>Comparative genome analysis of Bacillus coagulans HM-08, Clostridium butyricum HM-68, Bacillus subtilis HM-66 and Bacillus paralicheniformis BL-09.</title>
        <authorList>
            <person name="Zhang H."/>
        </authorList>
    </citation>
    <scope>NUCLEOTIDE SEQUENCE [LARGE SCALE GENOMIC DNA]</scope>
    <source>
        <strain evidence="2">HM-08</strain>
    </source>
</reference>
<sequence>MTKMGETFKVYLNQIIFKILIQRGGGTGPLKPRQRSFFKELCQFQKAIA</sequence>
<dbReference type="EMBL" id="CP010525">
    <property type="protein sequence ID" value="AJO21683.1"/>
    <property type="molecule type" value="Genomic_DNA"/>
</dbReference>
<organism evidence="1 2">
    <name type="scientific">Heyndrickxia coagulans</name>
    <name type="common">Weizmannia coagulans</name>
    <dbReference type="NCBI Taxonomy" id="1398"/>
    <lineage>
        <taxon>Bacteria</taxon>
        <taxon>Bacillati</taxon>
        <taxon>Bacillota</taxon>
        <taxon>Bacilli</taxon>
        <taxon>Bacillales</taxon>
        <taxon>Bacillaceae</taxon>
        <taxon>Heyndrickxia</taxon>
    </lineage>
</organism>
<proteinExistence type="predicted"/>
<protein>
    <submittedName>
        <fullName evidence="1">Uncharacterized protein</fullName>
    </submittedName>
</protein>
<name>A0AAN0T431_HEYCO</name>